<dbReference type="InterPro" id="IPR032856">
    <property type="entry name" value="GDE_N_bis"/>
</dbReference>
<dbReference type="Proteomes" id="UP000198243">
    <property type="component" value="Chromosome I"/>
</dbReference>
<gene>
    <name evidence="3" type="ORF">GA0070607_4750</name>
</gene>
<dbReference type="AlphaFoldDB" id="A0A1C4X6N6"/>
<evidence type="ECO:0000259" key="2">
    <source>
        <dbReference type="Pfam" id="PF14742"/>
    </source>
</evidence>
<proteinExistence type="predicted"/>
<feature type="domain" description="Putative glycogen debranching enzyme N-terminal" evidence="2">
    <location>
        <begin position="10"/>
        <end position="61"/>
    </location>
</feature>
<sequence>MKSSLVRVLDGNIFVLSEDNGDIEASIANPCGFFDFDTRFLSLWHRVERRQYALLDRSPQAARPGEGANGLAPRPGGRHRQQLSSLCASRLDAHSDVSEAAQHENRARRHKAAHGPGRHQ</sequence>
<dbReference type="Pfam" id="PF14742">
    <property type="entry name" value="GDE_N_bis"/>
    <property type="match status" value="1"/>
</dbReference>
<feature type="region of interest" description="Disordered" evidence="1">
    <location>
        <begin position="55"/>
        <end position="120"/>
    </location>
</feature>
<evidence type="ECO:0000313" key="4">
    <source>
        <dbReference type="Proteomes" id="UP000198243"/>
    </source>
</evidence>
<feature type="compositionally biased region" description="Basic and acidic residues" evidence="1">
    <location>
        <begin position="91"/>
        <end position="105"/>
    </location>
</feature>
<keyword evidence="4" id="KW-1185">Reference proteome</keyword>
<organism evidence="3 4">
    <name type="scientific">Micromonospora coriariae</name>
    <dbReference type="NCBI Taxonomy" id="285665"/>
    <lineage>
        <taxon>Bacteria</taxon>
        <taxon>Bacillati</taxon>
        <taxon>Actinomycetota</taxon>
        <taxon>Actinomycetes</taxon>
        <taxon>Micromonosporales</taxon>
        <taxon>Micromonosporaceae</taxon>
        <taxon>Micromonospora</taxon>
    </lineage>
</organism>
<evidence type="ECO:0000256" key="1">
    <source>
        <dbReference type="SAM" id="MobiDB-lite"/>
    </source>
</evidence>
<protein>
    <submittedName>
        <fullName evidence="3">N-terminal domain of (Some) glycogen debranching enzymes</fullName>
    </submittedName>
</protein>
<reference evidence="4" key="1">
    <citation type="submission" date="2016-06" db="EMBL/GenBank/DDBJ databases">
        <authorList>
            <person name="Varghese N."/>
            <person name="Submissions Spin"/>
        </authorList>
    </citation>
    <scope>NUCLEOTIDE SEQUENCE [LARGE SCALE GENOMIC DNA]</scope>
    <source>
        <strain evidence="4">DSM 44875</strain>
    </source>
</reference>
<accession>A0A1C4X6N6</accession>
<name>A0A1C4X6N6_9ACTN</name>
<evidence type="ECO:0000313" key="3">
    <source>
        <dbReference type="EMBL" id="SCF04070.1"/>
    </source>
</evidence>
<dbReference type="EMBL" id="LT607412">
    <property type="protein sequence ID" value="SCF04070.1"/>
    <property type="molecule type" value="Genomic_DNA"/>
</dbReference>
<feature type="compositionally biased region" description="Basic residues" evidence="1">
    <location>
        <begin position="106"/>
        <end position="120"/>
    </location>
</feature>